<reference evidence="4 5" key="1">
    <citation type="submission" date="2016-10" db="EMBL/GenBank/DDBJ databases">
        <authorList>
            <person name="de Groot N.N."/>
        </authorList>
    </citation>
    <scope>NUCLEOTIDE SEQUENCE [LARGE SCALE GENOMIC DNA]</scope>
    <source>
        <strain evidence="4 5">DSM 25294</strain>
    </source>
</reference>
<proteinExistence type="inferred from homology"/>
<dbReference type="EMBL" id="FNEK01000022">
    <property type="protein sequence ID" value="SDJ68470.1"/>
    <property type="molecule type" value="Genomic_DNA"/>
</dbReference>
<dbReference type="InterPro" id="IPR004360">
    <property type="entry name" value="Glyas_Fos-R_dOase_dom"/>
</dbReference>
<dbReference type="Pfam" id="PF01261">
    <property type="entry name" value="AP_endonuc_2"/>
    <property type="match status" value="1"/>
</dbReference>
<dbReference type="GO" id="GO:0046565">
    <property type="term" value="F:3-dehydroshikimate dehydratase activity"/>
    <property type="evidence" value="ECO:0007669"/>
    <property type="project" value="UniProtKB-UniRule"/>
</dbReference>
<dbReference type="SUPFAM" id="SSF54593">
    <property type="entry name" value="Glyoxalase/Bleomycin resistance protein/Dihydroxybiphenyl dioxygenase"/>
    <property type="match status" value="1"/>
</dbReference>
<accession>A0A1G8VTD6</accession>
<dbReference type="HAMAP" id="MF_02238">
    <property type="entry name" value="DSD"/>
    <property type="match status" value="1"/>
</dbReference>
<evidence type="ECO:0000313" key="5">
    <source>
        <dbReference type="Proteomes" id="UP000199382"/>
    </source>
</evidence>
<dbReference type="OrthoDB" id="9780241at2"/>
<sequence length="631" mass="69593">MRTSIATVSIAGELRDKLAAIAGAGFDGIEIFEQDFIAHSGTPAEIGEMVRDHGLRIDLMQPVRDVEGLPEPLRRKAFDRVERRFDLMEQLGTDLLLVSSGTHPASLGGIDRMAADFAELGARAAARGLRIGYEARAWGRHVSDYRDAWEVVRRANHPNVGLILDSFHTLAKKVSPEAIRSIPGDRIFHVQLADAPLIEMDLEYMSRHFRRMPGEGDLPLLDFMRSVAATGYDDAFSLEILNDQLRGGAARIAALDGRRSLIYLADQLRRAEPDLSLDLPEMPERGRMEGIEFVEFTANESEAKILGGMLSALGFSRVARHISKAVTLWRQGDINIVVNTEQEGFAHSAYVMHGTSVCDIGLLVEDASATVERARVLGANLFSQKIGAGELKIPAVRGVGGTVLHFLDRHSELGEVWEREFQPLEGETGVASAGLSRIDHIAQVMKHDEMLTWTLFYTSVFDIAAQPEVDVADPSGIVHSRALQSSDGAVRLTLNGVDTHHTFAGRFVSDSYGSSVQHLAFATDDIFATAESLAANGFDSLPIPEDYFFEIRSRFSLPEEMIAALKRANIFYDEDGAGGSYFQFYSQPYGDGMFFEIVERRGGYDGYGARNAPYRTAALKRVRRKASIQPR</sequence>
<dbReference type="InterPro" id="IPR013022">
    <property type="entry name" value="Xyl_isomerase-like_TIM-brl"/>
</dbReference>
<feature type="binding site" evidence="2">
    <location>
        <position position="191"/>
    </location>
    <ligand>
        <name>a divalent metal cation</name>
        <dbReference type="ChEBI" id="CHEBI:60240"/>
        <note>catalytic</note>
    </ligand>
</feature>
<keyword evidence="2" id="KW-0456">Lyase</keyword>
<dbReference type="EC" id="4.2.1.118" evidence="2"/>
<evidence type="ECO:0000256" key="1">
    <source>
        <dbReference type="ARBA" id="ARBA00022723"/>
    </source>
</evidence>
<dbReference type="GO" id="GO:0051213">
    <property type="term" value="F:dioxygenase activity"/>
    <property type="evidence" value="ECO:0007669"/>
    <property type="project" value="UniProtKB-KW"/>
</dbReference>
<dbReference type="GO" id="GO:0046279">
    <property type="term" value="P:3,4-dihydroxybenzoate biosynthetic process"/>
    <property type="evidence" value="ECO:0007669"/>
    <property type="project" value="UniProtKB-UniRule"/>
</dbReference>
<feature type="binding site" evidence="2">
    <location>
        <position position="440"/>
    </location>
    <ligand>
        <name>Mg(2+)</name>
        <dbReference type="ChEBI" id="CHEBI:18420"/>
    </ligand>
</feature>
<feature type="binding site" evidence="2">
    <location>
        <position position="134"/>
    </location>
    <ligand>
        <name>a divalent metal cation</name>
        <dbReference type="ChEBI" id="CHEBI:60240"/>
        <note>catalytic</note>
    </ligand>
</feature>
<dbReference type="InterPro" id="IPR036237">
    <property type="entry name" value="Xyl_isomerase-like_sf"/>
</dbReference>
<comment type="pathway">
    <text evidence="2">Aromatic compound metabolism; 3,4-dihydroxybenzoate biosynthesis.</text>
</comment>
<keyword evidence="4" id="KW-0670">Pyruvate</keyword>
<dbReference type="InterPro" id="IPR041736">
    <property type="entry name" value="4OHPhenylPyrv_dOase_N"/>
</dbReference>
<keyword evidence="5" id="KW-1185">Reference proteome</keyword>
<name>A0A1G8VTD6_9RHOB</name>
<dbReference type="RefSeq" id="WP_093155970.1">
    <property type="nucleotide sequence ID" value="NZ_FNEK01000022.1"/>
</dbReference>
<protein>
    <recommendedName>
        <fullName evidence="2">3-dehydroshikimate dehydratase</fullName>
        <shortName evidence="2">DSD</shortName>
        <ecNumber evidence="2">4.2.1.118</ecNumber>
    </recommendedName>
</protein>
<dbReference type="UniPathway" id="UPA00088"/>
<dbReference type="AlphaFoldDB" id="A0A1G8VTD6"/>
<dbReference type="Proteomes" id="UP000199382">
    <property type="component" value="Unassembled WGS sequence"/>
</dbReference>
<dbReference type="InterPro" id="IPR050312">
    <property type="entry name" value="IolE/XylAMocC-like"/>
</dbReference>
<keyword evidence="4" id="KW-0223">Dioxygenase</keyword>
<dbReference type="GO" id="GO:0046872">
    <property type="term" value="F:metal ion binding"/>
    <property type="evidence" value="ECO:0007669"/>
    <property type="project" value="UniProtKB-UniRule"/>
</dbReference>
<dbReference type="Gene3D" id="3.10.180.10">
    <property type="entry name" value="2,3-Dihydroxybiphenyl 1,2-Dioxygenase, domain 1"/>
    <property type="match status" value="2"/>
</dbReference>
<dbReference type="InterPro" id="IPR037523">
    <property type="entry name" value="VOC_core"/>
</dbReference>
<comment type="catalytic activity">
    <reaction evidence="2">
        <text>3-dehydroshikimate = 3,4-dihydroxybenzoate + H2O</text>
        <dbReference type="Rhea" id="RHEA:24848"/>
        <dbReference type="ChEBI" id="CHEBI:15377"/>
        <dbReference type="ChEBI" id="CHEBI:16630"/>
        <dbReference type="ChEBI" id="CHEBI:36241"/>
        <dbReference type="EC" id="4.2.1.118"/>
    </reaction>
</comment>
<comment type="function">
    <text evidence="2">Catalyzes the conversion of 3-dehydroshikimate to protocatechuate (3,4-dihydroxybenzoate), a common intermediate of quinate and shikimate degradation pathways.</text>
</comment>
<dbReference type="PANTHER" id="PTHR12110:SF21">
    <property type="entry name" value="XYLOSE ISOMERASE-LIKE TIM BARREL DOMAIN-CONTAINING PROTEIN"/>
    <property type="match status" value="1"/>
</dbReference>
<feature type="domain" description="VOC" evidence="3">
    <location>
        <begin position="437"/>
        <end position="587"/>
    </location>
</feature>
<dbReference type="CDD" id="cd08342">
    <property type="entry name" value="HPPD_N_like"/>
    <property type="match status" value="1"/>
</dbReference>
<feature type="domain" description="VOC" evidence="3">
    <location>
        <begin position="290"/>
        <end position="409"/>
    </location>
</feature>
<dbReference type="SUPFAM" id="SSF51658">
    <property type="entry name" value="Xylose isomerase-like"/>
    <property type="match status" value="1"/>
</dbReference>
<feature type="binding site" evidence="2">
    <location>
        <position position="596"/>
    </location>
    <ligand>
        <name>Mg(2+)</name>
        <dbReference type="ChEBI" id="CHEBI:18420"/>
    </ligand>
</feature>
<dbReference type="Pfam" id="PF14696">
    <property type="entry name" value="Glyoxalase_5"/>
    <property type="match status" value="1"/>
</dbReference>
<dbReference type="STRING" id="571298.SAMN04488026_10228"/>
<keyword evidence="1 2" id="KW-0479">Metal-binding</keyword>
<dbReference type="PROSITE" id="PS51819">
    <property type="entry name" value="VOC"/>
    <property type="match status" value="2"/>
</dbReference>
<evidence type="ECO:0000313" key="4">
    <source>
        <dbReference type="EMBL" id="SDJ68470.1"/>
    </source>
</evidence>
<organism evidence="4 5">
    <name type="scientific">Aliiruegeria lutimaris</name>
    <dbReference type="NCBI Taxonomy" id="571298"/>
    <lineage>
        <taxon>Bacteria</taxon>
        <taxon>Pseudomonadati</taxon>
        <taxon>Pseudomonadota</taxon>
        <taxon>Alphaproteobacteria</taxon>
        <taxon>Rhodobacterales</taxon>
        <taxon>Roseobacteraceae</taxon>
        <taxon>Aliiruegeria</taxon>
    </lineage>
</organism>
<evidence type="ECO:0000259" key="3">
    <source>
        <dbReference type="PROSITE" id="PS51819"/>
    </source>
</evidence>
<keyword evidence="4" id="KW-0560">Oxidoreductase</keyword>
<dbReference type="Pfam" id="PF00903">
    <property type="entry name" value="Glyoxalase"/>
    <property type="match status" value="1"/>
</dbReference>
<feature type="binding site" evidence="2">
    <location>
        <position position="518"/>
    </location>
    <ligand>
        <name>Mg(2+)</name>
        <dbReference type="ChEBI" id="CHEBI:18420"/>
    </ligand>
</feature>
<feature type="binding site" evidence="2">
    <location>
        <position position="239"/>
    </location>
    <ligand>
        <name>a divalent metal cation</name>
        <dbReference type="ChEBI" id="CHEBI:60240"/>
        <note>catalytic</note>
    </ligand>
</feature>
<dbReference type="InterPro" id="IPR029068">
    <property type="entry name" value="Glyas_Bleomycin-R_OHBP_Dase"/>
</dbReference>
<dbReference type="InterPro" id="IPR043700">
    <property type="entry name" value="DSD"/>
</dbReference>
<comment type="cofactor">
    <cofactor evidence="2">
        <name>a divalent metal cation</name>
        <dbReference type="ChEBI" id="CHEBI:60240"/>
    </cofactor>
</comment>
<gene>
    <name evidence="4" type="ORF">SAMN04488026_10228</name>
</gene>
<dbReference type="PANTHER" id="PTHR12110">
    <property type="entry name" value="HYDROXYPYRUVATE ISOMERASE"/>
    <property type="match status" value="1"/>
</dbReference>
<comment type="similarity">
    <text evidence="2">Belongs to the bacterial two-domain DSD family.</text>
</comment>
<feature type="binding site" evidence="2">
    <location>
        <position position="165"/>
    </location>
    <ligand>
        <name>a divalent metal cation</name>
        <dbReference type="ChEBI" id="CHEBI:60240"/>
        <note>catalytic</note>
    </ligand>
</feature>
<evidence type="ECO:0000256" key="2">
    <source>
        <dbReference type="HAMAP-Rule" id="MF_02238"/>
    </source>
</evidence>
<dbReference type="Gene3D" id="3.20.20.150">
    <property type="entry name" value="Divalent-metal-dependent TIM barrel enzymes"/>
    <property type="match status" value="1"/>
</dbReference>